<reference evidence="8" key="1">
    <citation type="submission" date="2018-05" db="EMBL/GenBank/DDBJ databases">
        <authorList>
            <person name="Du Z."/>
            <person name="Wang X."/>
        </authorList>
    </citation>
    <scope>NUCLEOTIDE SEQUENCE [LARGE SCALE GENOMIC DNA]</scope>
    <source>
        <strain evidence="8">CQN31</strain>
    </source>
</reference>
<keyword evidence="8" id="KW-1185">Reference proteome</keyword>
<keyword evidence="3 5" id="KW-0547">Nucleotide-binding</keyword>
<evidence type="ECO:0000256" key="1">
    <source>
        <dbReference type="ARBA" id="ARBA00022532"/>
    </source>
</evidence>
<evidence type="ECO:0000256" key="5">
    <source>
        <dbReference type="PROSITE-ProRule" id="PRU00409"/>
    </source>
</evidence>
<dbReference type="PROSITE" id="PS50975">
    <property type="entry name" value="ATP_GRASP"/>
    <property type="match status" value="1"/>
</dbReference>
<dbReference type="OrthoDB" id="9807426at2"/>
<sequence length="698" mass="71142">MERDLAPLLFARSIAVIGASDQPGNLGATAIGLLRKFGFGGPILPVNPRRDSVAGMRCFDSVAALPRAPDLALITTAAPTIPALLRDCAAAGIHHGIAWAGGFAEAGEAGTALQEEVGAICRETGFLLAGPNCLGIVNCATGMAATFSSALVGTDRLLPGVISMVSQSGGLSTMCHTLAQQSGFGFRLVISSGNEAVLTLADYIRALARDEGTRVIAIYLEGVRDGAAFLAALGEARAAGKPVVVLKGGMSEASAAAVAAHTGALAGEGRVWHAVLHEQGAIQVHGLEELLDAVLFLASEGERARLAGPRIGIVTTGGGSGVVTADQCARAGLATPPPSAATRQALRHMAPTLAALGNPFDLTPQVYTQPESLARFGATLDAIAADASLDVLYVQFGPMAQRGAEVAAELARFRARSPKPVCLAWPLAPPGAVEHLRAAGAHVFLDYGRVVALLSALAQSGDGPAPVAPRGFDWTGLLPPALDGQIVPEHACHAILAAAGLPVPEGRLATAPGSAAAVARDIGFPVALKGISAQVTHRAAAGLLALDLRDETEVAAAEGSLRARAAEAAVTLDGLYVQRMRRGGAEVLVSAFRDPVFGPVVSVGAGGTLTEALDDVALARAPVDAEGAAALLGRLRLLSRAAKLAPGAELAPLADFVARFSQLAAAAPWQRFVFEVNPVAWSHEGVVALDGLLVIERA</sequence>
<feature type="domain" description="ATP-grasp" evidence="6">
    <location>
        <begin position="493"/>
        <end position="529"/>
    </location>
</feature>
<keyword evidence="1" id="KW-0816">Tricarboxylic acid cycle</keyword>
<evidence type="ECO:0000313" key="8">
    <source>
        <dbReference type="Proteomes" id="UP000245765"/>
    </source>
</evidence>
<evidence type="ECO:0000259" key="6">
    <source>
        <dbReference type="PROSITE" id="PS50975"/>
    </source>
</evidence>
<dbReference type="SUPFAM" id="SSF52210">
    <property type="entry name" value="Succinyl-CoA synthetase domains"/>
    <property type="match status" value="2"/>
</dbReference>
<dbReference type="EMBL" id="QGNA01000006">
    <property type="protein sequence ID" value="PWS34534.1"/>
    <property type="molecule type" value="Genomic_DNA"/>
</dbReference>
<dbReference type="PANTHER" id="PTHR43334">
    <property type="entry name" value="ACETATE--COA LIGASE [ADP-FORMING]"/>
    <property type="match status" value="1"/>
</dbReference>
<evidence type="ECO:0000313" key="7">
    <source>
        <dbReference type="EMBL" id="PWS34534.1"/>
    </source>
</evidence>
<name>A0A317F683_9PROT</name>
<dbReference type="InterPro" id="IPR036291">
    <property type="entry name" value="NAD(P)-bd_dom_sf"/>
</dbReference>
<dbReference type="GO" id="GO:0006099">
    <property type="term" value="P:tricarboxylic acid cycle"/>
    <property type="evidence" value="ECO:0007669"/>
    <property type="project" value="UniProtKB-KW"/>
</dbReference>
<evidence type="ECO:0000256" key="4">
    <source>
        <dbReference type="ARBA" id="ARBA00022840"/>
    </source>
</evidence>
<dbReference type="GO" id="GO:0005524">
    <property type="term" value="F:ATP binding"/>
    <property type="evidence" value="ECO:0007669"/>
    <property type="project" value="UniProtKB-UniRule"/>
</dbReference>
<dbReference type="InterPro" id="IPR051538">
    <property type="entry name" value="Acyl-CoA_Synth/Transferase"/>
</dbReference>
<dbReference type="Gene3D" id="3.40.50.261">
    <property type="entry name" value="Succinyl-CoA synthetase domains"/>
    <property type="match status" value="2"/>
</dbReference>
<keyword evidence="4 5" id="KW-0067">ATP-binding</keyword>
<comment type="caution">
    <text evidence="7">The sequence shown here is derived from an EMBL/GenBank/DDBJ whole genome shotgun (WGS) entry which is preliminary data.</text>
</comment>
<dbReference type="SUPFAM" id="SSF51735">
    <property type="entry name" value="NAD(P)-binding Rossmann-fold domains"/>
    <property type="match status" value="1"/>
</dbReference>
<evidence type="ECO:0000256" key="2">
    <source>
        <dbReference type="ARBA" id="ARBA00022598"/>
    </source>
</evidence>
<dbReference type="InterPro" id="IPR003781">
    <property type="entry name" value="CoA-bd"/>
</dbReference>
<dbReference type="InterPro" id="IPR016102">
    <property type="entry name" value="Succinyl-CoA_synth-like"/>
</dbReference>
<dbReference type="SUPFAM" id="SSF56059">
    <property type="entry name" value="Glutathione synthetase ATP-binding domain-like"/>
    <property type="match status" value="1"/>
</dbReference>
<dbReference type="GO" id="GO:0016874">
    <property type="term" value="F:ligase activity"/>
    <property type="evidence" value="ECO:0007669"/>
    <property type="project" value="UniProtKB-KW"/>
</dbReference>
<dbReference type="Pfam" id="PF13607">
    <property type="entry name" value="Succ_CoA_lig"/>
    <property type="match status" value="1"/>
</dbReference>
<dbReference type="PANTHER" id="PTHR43334:SF1">
    <property type="entry name" value="3-HYDROXYPROPIONATE--COA LIGASE [ADP-FORMING]"/>
    <property type="match status" value="1"/>
</dbReference>
<proteinExistence type="predicted"/>
<dbReference type="InterPro" id="IPR013815">
    <property type="entry name" value="ATP_grasp_subdomain_1"/>
</dbReference>
<evidence type="ECO:0000256" key="3">
    <source>
        <dbReference type="ARBA" id="ARBA00022741"/>
    </source>
</evidence>
<keyword evidence="2" id="KW-0436">Ligase</keyword>
<dbReference type="Proteomes" id="UP000245765">
    <property type="component" value="Unassembled WGS sequence"/>
</dbReference>
<dbReference type="SMART" id="SM00881">
    <property type="entry name" value="CoA_binding"/>
    <property type="match status" value="1"/>
</dbReference>
<dbReference type="Gene3D" id="3.30.470.20">
    <property type="entry name" value="ATP-grasp fold, B domain"/>
    <property type="match status" value="1"/>
</dbReference>
<dbReference type="GO" id="GO:0046872">
    <property type="term" value="F:metal ion binding"/>
    <property type="evidence" value="ECO:0007669"/>
    <property type="project" value="InterPro"/>
</dbReference>
<accession>A0A317F683</accession>
<dbReference type="AlphaFoldDB" id="A0A317F683"/>
<gene>
    <name evidence="7" type="ORF">DFH01_23605</name>
</gene>
<dbReference type="Gene3D" id="3.40.50.720">
    <property type="entry name" value="NAD(P)-binding Rossmann-like Domain"/>
    <property type="match status" value="1"/>
</dbReference>
<dbReference type="RefSeq" id="WP_109872985.1">
    <property type="nucleotide sequence ID" value="NZ_QGNA01000006.1"/>
</dbReference>
<dbReference type="InterPro" id="IPR032875">
    <property type="entry name" value="Succ_CoA_lig_flav_dom"/>
</dbReference>
<dbReference type="Pfam" id="PF13549">
    <property type="entry name" value="ATP-grasp_5"/>
    <property type="match status" value="1"/>
</dbReference>
<organism evidence="7 8">
    <name type="scientific">Falsiroseomonas bella</name>
    <dbReference type="NCBI Taxonomy" id="2184016"/>
    <lineage>
        <taxon>Bacteria</taxon>
        <taxon>Pseudomonadati</taxon>
        <taxon>Pseudomonadota</taxon>
        <taxon>Alphaproteobacteria</taxon>
        <taxon>Acetobacterales</taxon>
        <taxon>Roseomonadaceae</taxon>
        <taxon>Falsiroseomonas</taxon>
    </lineage>
</organism>
<dbReference type="Gene3D" id="3.30.1490.20">
    <property type="entry name" value="ATP-grasp fold, A domain"/>
    <property type="match status" value="1"/>
</dbReference>
<dbReference type="InterPro" id="IPR011761">
    <property type="entry name" value="ATP-grasp"/>
</dbReference>
<protein>
    <recommendedName>
        <fullName evidence="6">ATP-grasp domain-containing protein</fullName>
    </recommendedName>
</protein>
<dbReference type="Pfam" id="PF13380">
    <property type="entry name" value="CoA_binding_2"/>
    <property type="match status" value="1"/>
</dbReference>